<dbReference type="SUPFAM" id="SSF46689">
    <property type="entry name" value="Homeodomain-like"/>
    <property type="match status" value="1"/>
</dbReference>
<dbReference type="Pfam" id="PF12833">
    <property type="entry name" value="HTH_18"/>
    <property type="match status" value="1"/>
</dbReference>
<keyword evidence="1" id="KW-0805">Transcription regulation</keyword>
<evidence type="ECO:0000256" key="1">
    <source>
        <dbReference type="ARBA" id="ARBA00023015"/>
    </source>
</evidence>
<dbReference type="PROSITE" id="PS01124">
    <property type="entry name" value="HTH_ARAC_FAMILY_2"/>
    <property type="match status" value="1"/>
</dbReference>
<proteinExistence type="predicted"/>
<name>A0A418X8Z1_9PSED</name>
<reference evidence="5 6" key="1">
    <citation type="submission" date="2018-09" db="EMBL/GenBank/DDBJ databases">
        <authorList>
            <person name="Zhu H."/>
        </authorList>
    </citation>
    <scope>NUCLEOTIDE SEQUENCE [LARGE SCALE GENOMIC DNA]</scope>
    <source>
        <strain evidence="5 6">K1S02-6</strain>
    </source>
</reference>
<gene>
    <name evidence="5" type="ORF">D3879_24210</name>
</gene>
<dbReference type="PANTHER" id="PTHR47894:SF4">
    <property type="entry name" value="HTH-TYPE TRANSCRIPTIONAL REGULATOR GADX"/>
    <property type="match status" value="1"/>
</dbReference>
<dbReference type="SMART" id="SM00342">
    <property type="entry name" value="HTH_ARAC"/>
    <property type="match status" value="1"/>
</dbReference>
<evidence type="ECO:0000256" key="2">
    <source>
        <dbReference type="ARBA" id="ARBA00023125"/>
    </source>
</evidence>
<dbReference type="EMBL" id="QYUR01000008">
    <property type="protein sequence ID" value="RJG08947.1"/>
    <property type="molecule type" value="Genomic_DNA"/>
</dbReference>
<dbReference type="GO" id="GO:0000976">
    <property type="term" value="F:transcription cis-regulatory region binding"/>
    <property type="evidence" value="ECO:0007669"/>
    <property type="project" value="TreeGrafter"/>
</dbReference>
<dbReference type="Proteomes" id="UP000284021">
    <property type="component" value="Unassembled WGS sequence"/>
</dbReference>
<evidence type="ECO:0000313" key="5">
    <source>
        <dbReference type="EMBL" id="RJG08947.1"/>
    </source>
</evidence>
<evidence type="ECO:0000256" key="3">
    <source>
        <dbReference type="ARBA" id="ARBA00023163"/>
    </source>
</evidence>
<dbReference type="Gene3D" id="1.10.10.60">
    <property type="entry name" value="Homeodomain-like"/>
    <property type="match status" value="1"/>
</dbReference>
<protein>
    <submittedName>
        <fullName evidence="5">AraC family transcriptional regulator</fullName>
    </submittedName>
</protein>
<feature type="domain" description="HTH araC/xylS-type" evidence="4">
    <location>
        <begin position="231"/>
        <end position="329"/>
    </location>
</feature>
<keyword evidence="2" id="KW-0238">DNA-binding</keyword>
<dbReference type="GO" id="GO:0003700">
    <property type="term" value="F:DNA-binding transcription factor activity"/>
    <property type="evidence" value="ECO:0007669"/>
    <property type="project" value="InterPro"/>
</dbReference>
<evidence type="ECO:0000313" key="6">
    <source>
        <dbReference type="Proteomes" id="UP000284021"/>
    </source>
</evidence>
<dbReference type="InterPro" id="IPR018060">
    <property type="entry name" value="HTH_AraC"/>
</dbReference>
<organism evidence="5 6">
    <name type="scientific">Pseudomonas cavernicola</name>
    <dbReference type="NCBI Taxonomy" id="2320866"/>
    <lineage>
        <taxon>Bacteria</taxon>
        <taxon>Pseudomonadati</taxon>
        <taxon>Pseudomonadota</taxon>
        <taxon>Gammaproteobacteria</taxon>
        <taxon>Pseudomonadales</taxon>
        <taxon>Pseudomonadaceae</taxon>
        <taxon>Pseudomonas</taxon>
    </lineage>
</organism>
<comment type="caution">
    <text evidence="5">The sequence shown here is derived from an EMBL/GenBank/DDBJ whole genome shotgun (WGS) entry which is preliminary data.</text>
</comment>
<dbReference type="OrthoDB" id="5850238at2"/>
<dbReference type="InterPro" id="IPR009057">
    <property type="entry name" value="Homeodomain-like_sf"/>
</dbReference>
<dbReference type="Pfam" id="PF12625">
    <property type="entry name" value="Arabinose_bd"/>
    <property type="match status" value="1"/>
</dbReference>
<keyword evidence="6" id="KW-1185">Reference proteome</keyword>
<dbReference type="InterPro" id="IPR032687">
    <property type="entry name" value="AraC-type_N"/>
</dbReference>
<accession>A0A418X8Z1</accession>
<sequence length="332" mass="37801">MANLVLSACLTHYAEVARACGLDPIAQLLAVQLAPSCLEHTDSKISIDGVWHLLENSANEAHVEDFGLRMAEKRQLSNLGPLAQVMRAEASLRKALETLQRYLHLHNEGFMILIEERDGIAVIRGEQITHRQLPARQSIDLILGVTYRTIKTLLGEHWQPQTVCFRHKAPRDRSTHLRVFGTNIQFNSVIDGIVCRSVDLDAPLRGTAPVGARFVRQQLDARGTASESVVDTVRRLVWQQLLTGRFSIEQVARQLGVDRRTVHRRLMRHQESFSSILDQVRKEQVIRHLRDSKHSQSEIAEFLGFSGLSAFSRWFRQRFGCSPRAWRKAHMN</sequence>
<dbReference type="PANTHER" id="PTHR47894">
    <property type="entry name" value="HTH-TYPE TRANSCRIPTIONAL REGULATOR GADX"/>
    <property type="match status" value="1"/>
</dbReference>
<dbReference type="GO" id="GO:0005829">
    <property type="term" value="C:cytosol"/>
    <property type="evidence" value="ECO:0007669"/>
    <property type="project" value="TreeGrafter"/>
</dbReference>
<dbReference type="AlphaFoldDB" id="A0A418X8Z1"/>
<evidence type="ECO:0000259" key="4">
    <source>
        <dbReference type="PROSITE" id="PS01124"/>
    </source>
</evidence>
<keyword evidence="3" id="KW-0804">Transcription</keyword>